<dbReference type="InterPro" id="IPR013005">
    <property type="entry name" value="Ribosomal_uL4-like"/>
</dbReference>
<sequence length="245" mass="26607">MMVAQTLLVALAGCLSSARAYAGVPTHAPARLSPVRMAVPLADFDGTTVGEEEVALKVAKAGAYVVHRKVVAEQANMRLGTACTKTRSDVRGGGRKPYKQKGTGNARRGSTRSPLLKGGGVTFGPKPKSYRIKMNKKEKQVALSTALMGALPKMKLVQDFEDKFATARTADMKAFLERLKVNTKEHESTLMIIKSRHENTYLSGRNIPYLNLMSLDNLNARDILKAKQVIVSSSAMGVLRDRYGA</sequence>
<evidence type="ECO:0000256" key="6">
    <source>
        <dbReference type="ARBA" id="ARBA00035208"/>
    </source>
</evidence>
<dbReference type="GO" id="GO:0019843">
    <property type="term" value="F:rRNA binding"/>
    <property type="evidence" value="ECO:0007669"/>
    <property type="project" value="UniProtKB-KW"/>
</dbReference>
<keyword evidence="2" id="KW-0699">rRNA-binding</keyword>
<evidence type="ECO:0000256" key="8">
    <source>
        <dbReference type="SAM" id="MobiDB-lite"/>
    </source>
</evidence>
<dbReference type="PANTHER" id="PTHR10746">
    <property type="entry name" value="50S RIBOSOMAL PROTEIN L4"/>
    <property type="match status" value="1"/>
</dbReference>
<evidence type="ECO:0000256" key="1">
    <source>
        <dbReference type="ARBA" id="ARBA00010528"/>
    </source>
</evidence>
<evidence type="ECO:0000256" key="5">
    <source>
        <dbReference type="ARBA" id="ARBA00023274"/>
    </source>
</evidence>
<dbReference type="Gene3D" id="3.40.1370.10">
    <property type="match status" value="1"/>
</dbReference>
<proteinExistence type="inferred from homology"/>
<feature type="region of interest" description="Disordered" evidence="8">
    <location>
        <begin position="86"/>
        <end position="120"/>
    </location>
</feature>
<evidence type="ECO:0000256" key="9">
    <source>
        <dbReference type="SAM" id="SignalP"/>
    </source>
</evidence>
<keyword evidence="4" id="KW-0689">Ribosomal protein</keyword>
<evidence type="ECO:0000256" key="4">
    <source>
        <dbReference type="ARBA" id="ARBA00022980"/>
    </source>
</evidence>
<name>A0AB34IV52_PRYPA</name>
<dbReference type="GO" id="GO:1990904">
    <property type="term" value="C:ribonucleoprotein complex"/>
    <property type="evidence" value="ECO:0007669"/>
    <property type="project" value="UniProtKB-KW"/>
</dbReference>
<dbReference type="InterPro" id="IPR002136">
    <property type="entry name" value="Ribosomal_uL4"/>
</dbReference>
<dbReference type="SUPFAM" id="SSF52166">
    <property type="entry name" value="Ribosomal protein L4"/>
    <property type="match status" value="1"/>
</dbReference>
<dbReference type="AlphaFoldDB" id="A0AB34IV52"/>
<evidence type="ECO:0000313" key="10">
    <source>
        <dbReference type="EMBL" id="KAL1507148.1"/>
    </source>
</evidence>
<feature type="chain" id="PRO_5044194200" description="Large ribosomal subunit protein uL4c" evidence="9">
    <location>
        <begin position="23"/>
        <end position="245"/>
    </location>
</feature>
<keyword evidence="5" id="KW-0687">Ribonucleoprotein</keyword>
<dbReference type="EMBL" id="JBGBPQ010000018">
    <property type="protein sequence ID" value="KAL1507148.1"/>
    <property type="molecule type" value="Genomic_DNA"/>
</dbReference>
<dbReference type="Proteomes" id="UP001515480">
    <property type="component" value="Unassembled WGS sequence"/>
</dbReference>
<dbReference type="GO" id="GO:0005840">
    <property type="term" value="C:ribosome"/>
    <property type="evidence" value="ECO:0007669"/>
    <property type="project" value="UniProtKB-KW"/>
</dbReference>
<keyword evidence="3" id="KW-0694">RNA-binding</keyword>
<organism evidence="10 11">
    <name type="scientific">Prymnesium parvum</name>
    <name type="common">Toxic golden alga</name>
    <dbReference type="NCBI Taxonomy" id="97485"/>
    <lineage>
        <taxon>Eukaryota</taxon>
        <taxon>Haptista</taxon>
        <taxon>Haptophyta</taxon>
        <taxon>Prymnesiophyceae</taxon>
        <taxon>Prymnesiales</taxon>
        <taxon>Prymnesiaceae</taxon>
        <taxon>Prymnesium</taxon>
    </lineage>
</organism>
<keyword evidence="9" id="KW-0732">Signal</keyword>
<feature type="signal peptide" evidence="9">
    <location>
        <begin position="1"/>
        <end position="22"/>
    </location>
</feature>
<dbReference type="InterPro" id="IPR023574">
    <property type="entry name" value="Ribosomal_uL4_dom_sf"/>
</dbReference>
<evidence type="ECO:0000256" key="3">
    <source>
        <dbReference type="ARBA" id="ARBA00022884"/>
    </source>
</evidence>
<dbReference type="GO" id="GO:0006412">
    <property type="term" value="P:translation"/>
    <property type="evidence" value="ECO:0007669"/>
    <property type="project" value="InterPro"/>
</dbReference>
<comment type="caution">
    <text evidence="10">The sequence shown here is derived from an EMBL/GenBank/DDBJ whole genome shotgun (WGS) entry which is preliminary data.</text>
</comment>
<dbReference type="PANTHER" id="PTHR10746:SF17">
    <property type="entry name" value="LARGE RIBOSOMAL SUBUNIT PROTEIN UL4C"/>
    <property type="match status" value="1"/>
</dbReference>
<dbReference type="GO" id="GO:0003735">
    <property type="term" value="F:structural constituent of ribosome"/>
    <property type="evidence" value="ECO:0007669"/>
    <property type="project" value="InterPro"/>
</dbReference>
<accession>A0AB34IV52</accession>
<dbReference type="HAMAP" id="MF_01328_B">
    <property type="entry name" value="Ribosomal_uL4_B"/>
    <property type="match status" value="1"/>
</dbReference>
<evidence type="ECO:0000256" key="7">
    <source>
        <dbReference type="ARBA" id="ARBA00035387"/>
    </source>
</evidence>
<reference evidence="10 11" key="1">
    <citation type="journal article" date="2024" name="Science">
        <title>Giant polyketide synthase enzymes in the biosynthesis of giant marine polyether toxins.</title>
        <authorList>
            <person name="Fallon T.R."/>
            <person name="Shende V.V."/>
            <person name="Wierzbicki I.H."/>
            <person name="Pendleton A.L."/>
            <person name="Watervoot N.F."/>
            <person name="Auber R.P."/>
            <person name="Gonzalez D.J."/>
            <person name="Wisecaver J.H."/>
            <person name="Moore B.S."/>
        </authorList>
    </citation>
    <scope>NUCLEOTIDE SEQUENCE [LARGE SCALE GENOMIC DNA]</scope>
    <source>
        <strain evidence="10 11">12B1</strain>
    </source>
</reference>
<keyword evidence="11" id="KW-1185">Reference proteome</keyword>
<evidence type="ECO:0000313" key="11">
    <source>
        <dbReference type="Proteomes" id="UP001515480"/>
    </source>
</evidence>
<dbReference type="NCBIfam" id="TIGR03953">
    <property type="entry name" value="rplD_bact"/>
    <property type="match status" value="1"/>
</dbReference>
<evidence type="ECO:0000256" key="2">
    <source>
        <dbReference type="ARBA" id="ARBA00022730"/>
    </source>
</evidence>
<comment type="similarity">
    <text evidence="1">Belongs to the universal ribosomal protein uL4 family.</text>
</comment>
<dbReference type="Pfam" id="PF00573">
    <property type="entry name" value="Ribosomal_L4"/>
    <property type="match status" value="1"/>
</dbReference>
<gene>
    <name evidence="10" type="ORF">AB1Y20_008001</name>
</gene>
<protein>
    <recommendedName>
        <fullName evidence="6">Large ribosomal subunit protein uL4c</fullName>
    </recommendedName>
    <alternativeName>
        <fullName evidence="7">50S ribosomal protein L4, chloroplastic</fullName>
    </alternativeName>
</protein>